<keyword evidence="2" id="KW-1185">Reference proteome</keyword>
<dbReference type="Proteomes" id="UP000011885">
    <property type="component" value="Unassembled WGS sequence"/>
</dbReference>
<gene>
    <name evidence="1" type="ORF">RSSM_05507</name>
</gene>
<name>M5UAL0_9BACT</name>
<evidence type="ECO:0000313" key="2">
    <source>
        <dbReference type="Proteomes" id="UP000011885"/>
    </source>
</evidence>
<comment type="caution">
    <text evidence="1">The sequence shown here is derived from an EMBL/GenBank/DDBJ whole genome shotgun (WGS) entry which is preliminary data.</text>
</comment>
<dbReference type="AlphaFoldDB" id="M5UAL0"/>
<accession>M5UAL0</accession>
<sequence>MDLVKDPHAQESLATISSKLPATHKFLYAETVLPISRRSSKATTAGLVGNKQDL</sequence>
<protein>
    <submittedName>
        <fullName evidence="1">Uncharacterized protein</fullName>
    </submittedName>
</protein>
<dbReference type="EMBL" id="ANOH01000386">
    <property type="protein sequence ID" value="EMI53043.1"/>
    <property type="molecule type" value="Genomic_DNA"/>
</dbReference>
<evidence type="ECO:0000313" key="1">
    <source>
        <dbReference type="EMBL" id="EMI53043.1"/>
    </source>
</evidence>
<organism evidence="1 2">
    <name type="scientific">Rhodopirellula sallentina SM41</name>
    <dbReference type="NCBI Taxonomy" id="1263870"/>
    <lineage>
        <taxon>Bacteria</taxon>
        <taxon>Pseudomonadati</taxon>
        <taxon>Planctomycetota</taxon>
        <taxon>Planctomycetia</taxon>
        <taxon>Pirellulales</taxon>
        <taxon>Pirellulaceae</taxon>
        <taxon>Rhodopirellula</taxon>
    </lineage>
</organism>
<proteinExistence type="predicted"/>
<reference evidence="1 2" key="1">
    <citation type="journal article" date="2013" name="Mar. Genomics">
        <title>Expression of sulfatases in Rhodopirellula baltica and the diversity of sulfatases in the genus Rhodopirellula.</title>
        <authorList>
            <person name="Wegner C.E."/>
            <person name="Richter-Heitmann T."/>
            <person name="Klindworth A."/>
            <person name="Klockow C."/>
            <person name="Richter M."/>
            <person name="Achstetter T."/>
            <person name="Glockner F.O."/>
            <person name="Harder J."/>
        </authorList>
    </citation>
    <scope>NUCLEOTIDE SEQUENCE [LARGE SCALE GENOMIC DNA]</scope>
    <source>
        <strain evidence="1 2">SM41</strain>
    </source>
</reference>